<dbReference type="Proteomes" id="UP000288805">
    <property type="component" value="Unassembled WGS sequence"/>
</dbReference>
<proteinExistence type="predicted"/>
<dbReference type="EMBL" id="QGNW01002031">
    <property type="protein sequence ID" value="RVW26190.1"/>
    <property type="molecule type" value="Genomic_DNA"/>
</dbReference>
<accession>A0A438CSK8</accession>
<organism evidence="1 2">
    <name type="scientific">Vitis vinifera</name>
    <name type="common">Grape</name>
    <dbReference type="NCBI Taxonomy" id="29760"/>
    <lineage>
        <taxon>Eukaryota</taxon>
        <taxon>Viridiplantae</taxon>
        <taxon>Streptophyta</taxon>
        <taxon>Embryophyta</taxon>
        <taxon>Tracheophyta</taxon>
        <taxon>Spermatophyta</taxon>
        <taxon>Magnoliopsida</taxon>
        <taxon>eudicotyledons</taxon>
        <taxon>Gunneridae</taxon>
        <taxon>Pentapetalae</taxon>
        <taxon>rosids</taxon>
        <taxon>Vitales</taxon>
        <taxon>Vitaceae</taxon>
        <taxon>Viteae</taxon>
        <taxon>Vitis</taxon>
    </lineage>
</organism>
<dbReference type="AlphaFoldDB" id="A0A438CSK8"/>
<sequence length="362" mass="41323">MNGEHYNNVGSKPIGVGSVHLNEDCVVVCLFNLLMVWGHVQQLTDMDLRVRGSPFSIHKSGPSYAWYQTDMVVIRTGCMLVLDNQAALRFASGEVFFANGHSSLTLMRHYLMADESGDYFLTICIMPRRFPRGSEFLSTSARGEREFRDRFRILNDVSILLVEGEPMTSENLSHNATYFTKEQFNAMLHFPLPSLLIQFLHFTKIPLAFLYSNVIRVLMGCSVLDMLYHFDLSLLETFFVYIVKMSQNERFSLSAHTPSLQLVTGLPNSNKGRTKGHILISGPWDGLYEGSGREFYPRCSLEIPNRTCFYNLCLKNKRGCHVKFVEKASFDRLNKIFEISSIEQNHQVLLTDKNLEAVVKES</sequence>
<evidence type="ECO:0000313" key="1">
    <source>
        <dbReference type="EMBL" id="RVW26190.1"/>
    </source>
</evidence>
<evidence type="ECO:0000313" key="2">
    <source>
        <dbReference type="Proteomes" id="UP000288805"/>
    </source>
</evidence>
<comment type="caution">
    <text evidence="1">The sequence shown here is derived from an EMBL/GenBank/DDBJ whole genome shotgun (WGS) entry which is preliminary data.</text>
</comment>
<name>A0A438CSK8_VITVI</name>
<gene>
    <name evidence="1" type="ORF">CK203_107506</name>
</gene>
<protein>
    <submittedName>
        <fullName evidence="1">Uncharacterized protein</fullName>
    </submittedName>
</protein>
<reference evidence="1 2" key="1">
    <citation type="journal article" date="2018" name="PLoS Genet.">
        <title>Population sequencing reveals clonal diversity and ancestral inbreeding in the grapevine cultivar Chardonnay.</title>
        <authorList>
            <person name="Roach M.J."/>
            <person name="Johnson D.L."/>
            <person name="Bohlmann J."/>
            <person name="van Vuuren H.J."/>
            <person name="Jones S.J."/>
            <person name="Pretorius I.S."/>
            <person name="Schmidt S.A."/>
            <person name="Borneman A.R."/>
        </authorList>
    </citation>
    <scope>NUCLEOTIDE SEQUENCE [LARGE SCALE GENOMIC DNA]</scope>
    <source>
        <strain evidence="2">cv. Chardonnay</strain>
        <tissue evidence="1">Leaf</tissue>
    </source>
</reference>